<name>A0ABR1DTL6_NECAM</name>
<feature type="transmembrane region" description="Helical" evidence="2">
    <location>
        <begin position="6"/>
        <end position="26"/>
    </location>
</feature>
<keyword evidence="4" id="KW-1185">Reference proteome</keyword>
<evidence type="ECO:0000256" key="2">
    <source>
        <dbReference type="SAM" id="Phobius"/>
    </source>
</evidence>
<sequence length="134" mass="14755">MLDPFMLACILAAVAAIIAIIFYLFSGSDEERDFEKAFGENARKLLSQDREKHRSKVKIAKKKDVKEKKAEPKLDGDLEVESVAPSETVPDSADHAAPSVSTSSVKTASPIEPKVKKHSKKEKEKVYLNTGGLR</sequence>
<accession>A0ABR1DTL6</accession>
<feature type="compositionally biased region" description="Basic and acidic residues" evidence="1">
    <location>
        <begin position="62"/>
        <end position="76"/>
    </location>
</feature>
<keyword evidence="2" id="KW-1133">Transmembrane helix</keyword>
<keyword evidence="2" id="KW-0472">Membrane</keyword>
<proteinExistence type="predicted"/>
<evidence type="ECO:0000256" key="1">
    <source>
        <dbReference type="SAM" id="MobiDB-lite"/>
    </source>
</evidence>
<keyword evidence="2" id="KW-0812">Transmembrane</keyword>
<feature type="region of interest" description="Disordered" evidence="1">
    <location>
        <begin position="47"/>
        <end position="134"/>
    </location>
</feature>
<reference evidence="3 4" key="1">
    <citation type="submission" date="2023-08" db="EMBL/GenBank/DDBJ databases">
        <title>A Necator americanus chromosomal reference genome.</title>
        <authorList>
            <person name="Ilik V."/>
            <person name="Petrzelkova K.J."/>
            <person name="Pardy F."/>
            <person name="Fuh T."/>
            <person name="Niatou-Singa F.S."/>
            <person name="Gouil Q."/>
            <person name="Baker L."/>
            <person name="Ritchie M.E."/>
            <person name="Jex A.R."/>
            <person name="Gazzola D."/>
            <person name="Li H."/>
            <person name="Toshio Fujiwara R."/>
            <person name="Zhan B."/>
            <person name="Aroian R.V."/>
            <person name="Pafco B."/>
            <person name="Schwarz E.M."/>
        </authorList>
    </citation>
    <scope>NUCLEOTIDE SEQUENCE [LARGE SCALE GENOMIC DNA]</scope>
    <source>
        <strain evidence="3 4">Aroian</strain>
        <tissue evidence="3">Whole animal</tissue>
    </source>
</reference>
<evidence type="ECO:0000313" key="4">
    <source>
        <dbReference type="Proteomes" id="UP001303046"/>
    </source>
</evidence>
<dbReference type="EMBL" id="JAVFWL010000005">
    <property type="protein sequence ID" value="KAK6753785.1"/>
    <property type="molecule type" value="Genomic_DNA"/>
</dbReference>
<evidence type="ECO:0000313" key="3">
    <source>
        <dbReference type="EMBL" id="KAK6753785.1"/>
    </source>
</evidence>
<comment type="caution">
    <text evidence="3">The sequence shown here is derived from an EMBL/GenBank/DDBJ whole genome shotgun (WGS) entry which is preliminary data.</text>
</comment>
<organism evidence="3 4">
    <name type="scientific">Necator americanus</name>
    <name type="common">Human hookworm</name>
    <dbReference type="NCBI Taxonomy" id="51031"/>
    <lineage>
        <taxon>Eukaryota</taxon>
        <taxon>Metazoa</taxon>
        <taxon>Ecdysozoa</taxon>
        <taxon>Nematoda</taxon>
        <taxon>Chromadorea</taxon>
        <taxon>Rhabditida</taxon>
        <taxon>Rhabditina</taxon>
        <taxon>Rhabditomorpha</taxon>
        <taxon>Strongyloidea</taxon>
        <taxon>Ancylostomatidae</taxon>
        <taxon>Bunostominae</taxon>
        <taxon>Necator</taxon>
    </lineage>
</organism>
<protein>
    <submittedName>
        <fullName evidence="3">Uncharacterized protein</fullName>
    </submittedName>
</protein>
<dbReference type="Proteomes" id="UP001303046">
    <property type="component" value="Unassembled WGS sequence"/>
</dbReference>
<gene>
    <name evidence="3" type="primary">Necator_chrV.g17810</name>
    <name evidence="3" type="ORF">RB195_013020</name>
</gene>